<dbReference type="Pfam" id="PF00892">
    <property type="entry name" value="EamA"/>
    <property type="match status" value="2"/>
</dbReference>
<feature type="transmembrane region" description="Helical" evidence="7">
    <location>
        <begin position="128"/>
        <end position="144"/>
    </location>
</feature>
<feature type="transmembrane region" description="Helical" evidence="7">
    <location>
        <begin position="217"/>
        <end position="234"/>
    </location>
</feature>
<keyword evidence="10" id="KW-1185">Reference proteome</keyword>
<accession>A0A6L5YSX6</accession>
<keyword evidence="3" id="KW-1003">Cell membrane</keyword>
<evidence type="ECO:0000256" key="6">
    <source>
        <dbReference type="ARBA" id="ARBA00023136"/>
    </source>
</evidence>
<comment type="similarity">
    <text evidence="2">Belongs to the EamA transporter family.</text>
</comment>
<evidence type="ECO:0000256" key="5">
    <source>
        <dbReference type="ARBA" id="ARBA00022989"/>
    </source>
</evidence>
<dbReference type="RefSeq" id="WP_154430245.1">
    <property type="nucleotide sequence ID" value="NZ_VUNI01000016.1"/>
</dbReference>
<sequence>MKNENSVRGMFLLLVTAAIWGTAFVAQSVGLEHLGTFTFNAIRSFIGAIVLFPFICIRDKKSIRAKDVKERRTLLLGGLICGTALCIASNFQQLGISHSTVGKSAFITTLYIVIVPLLGLFLHRKVSFQTWIGVILALAGLYLLCMKDEGFTLQTGDIYLLLCALFFSFQIIAVDHFSPKVDGLKLSMLQFLVTGVLSGICMFLFESPSLADIAASAFPLFYAGAISCGIAYTLQILGQKEVAPAIASLIMSLESVIASLAGWLILGETLSTKELIGCVFVFVAVLITQIPLPKRHKHTS</sequence>
<reference evidence="9 10" key="1">
    <citation type="submission" date="2019-08" db="EMBL/GenBank/DDBJ databases">
        <title>In-depth cultivation of the pig gut microbiome towards novel bacterial diversity and tailored functional studies.</title>
        <authorList>
            <person name="Wylensek D."/>
            <person name="Hitch T.C.A."/>
            <person name="Clavel T."/>
        </authorList>
    </citation>
    <scope>NUCLEOTIDE SEQUENCE [LARGE SCALE GENOMIC DNA]</scope>
    <source>
        <strain evidence="9 10">MUC/MUC-530-WT-4D</strain>
    </source>
</reference>
<evidence type="ECO:0000256" key="4">
    <source>
        <dbReference type="ARBA" id="ARBA00022692"/>
    </source>
</evidence>
<feature type="domain" description="EamA" evidence="8">
    <location>
        <begin position="155"/>
        <end position="288"/>
    </location>
</feature>
<proteinExistence type="inferred from homology"/>
<evidence type="ECO:0000256" key="2">
    <source>
        <dbReference type="ARBA" id="ARBA00007362"/>
    </source>
</evidence>
<keyword evidence="5 7" id="KW-1133">Transmembrane helix</keyword>
<organism evidence="9 10">
    <name type="scientific">Roseburia porci</name>
    <dbReference type="NCBI Taxonomy" id="2605790"/>
    <lineage>
        <taxon>Bacteria</taxon>
        <taxon>Bacillati</taxon>
        <taxon>Bacillota</taxon>
        <taxon>Clostridia</taxon>
        <taxon>Lachnospirales</taxon>
        <taxon>Lachnospiraceae</taxon>
        <taxon>Roseburia</taxon>
    </lineage>
</organism>
<feature type="transmembrane region" description="Helical" evidence="7">
    <location>
        <begin position="186"/>
        <end position="205"/>
    </location>
</feature>
<feature type="transmembrane region" description="Helical" evidence="7">
    <location>
        <begin position="73"/>
        <end position="92"/>
    </location>
</feature>
<feature type="domain" description="EamA" evidence="8">
    <location>
        <begin position="8"/>
        <end position="144"/>
    </location>
</feature>
<dbReference type="AlphaFoldDB" id="A0A6L5YSX6"/>
<dbReference type="SUPFAM" id="SSF103481">
    <property type="entry name" value="Multidrug resistance efflux transporter EmrE"/>
    <property type="match status" value="2"/>
</dbReference>
<dbReference type="InterPro" id="IPR051258">
    <property type="entry name" value="Diverse_Substrate_Transporter"/>
</dbReference>
<evidence type="ECO:0000259" key="8">
    <source>
        <dbReference type="Pfam" id="PF00892"/>
    </source>
</evidence>
<protein>
    <submittedName>
        <fullName evidence="9">DMT family transporter</fullName>
    </submittedName>
</protein>
<evidence type="ECO:0000256" key="1">
    <source>
        <dbReference type="ARBA" id="ARBA00004651"/>
    </source>
</evidence>
<feature type="transmembrane region" description="Helical" evidence="7">
    <location>
        <begin position="246"/>
        <end position="266"/>
    </location>
</feature>
<keyword evidence="4 7" id="KW-0812">Transmembrane</keyword>
<comment type="caution">
    <text evidence="9">The sequence shown here is derived from an EMBL/GenBank/DDBJ whole genome shotgun (WGS) entry which is preliminary data.</text>
</comment>
<dbReference type="EMBL" id="VUNI01000016">
    <property type="protein sequence ID" value="MST75287.1"/>
    <property type="molecule type" value="Genomic_DNA"/>
</dbReference>
<evidence type="ECO:0000256" key="3">
    <source>
        <dbReference type="ARBA" id="ARBA00022475"/>
    </source>
</evidence>
<feature type="transmembrane region" description="Helical" evidence="7">
    <location>
        <begin position="272"/>
        <end position="292"/>
    </location>
</feature>
<evidence type="ECO:0000256" key="7">
    <source>
        <dbReference type="SAM" id="Phobius"/>
    </source>
</evidence>
<feature type="transmembrane region" description="Helical" evidence="7">
    <location>
        <begin position="36"/>
        <end position="57"/>
    </location>
</feature>
<dbReference type="InterPro" id="IPR000620">
    <property type="entry name" value="EamA_dom"/>
</dbReference>
<dbReference type="PANTHER" id="PTHR42920">
    <property type="entry name" value="OS03G0707200 PROTEIN-RELATED"/>
    <property type="match status" value="1"/>
</dbReference>
<dbReference type="GO" id="GO:0005886">
    <property type="term" value="C:plasma membrane"/>
    <property type="evidence" value="ECO:0007669"/>
    <property type="project" value="UniProtKB-SubCell"/>
</dbReference>
<dbReference type="InterPro" id="IPR037185">
    <property type="entry name" value="EmrE-like"/>
</dbReference>
<feature type="transmembrane region" description="Helical" evidence="7">
    <location>
        <begin position="156"/>
        <end position="174"/>
    </location>
</feature>
<evidence type="ECO:0000313" key="10">
    <source>
        <dbReference type="Proteomes" id="UP000474024"/>
    </source>
</evidence>
<gene>
    <name evidence="9" type="ORF">FYJ75_09675</name>
</gene>
<comment type="subcellular location">
    <subcellularLocation>
        <location evidence="1">Cell membrane</location>
        <topology evidence="1">Multi-pass membrane protein</topology>
    </subcellularLocation>
</comment>
<name>A0A6L5YSX6_9FIRM</name>
<evidence type="ECO:0000313" key="9">
    <source>
        <dbReference type="EMBL" id="MST75287.1"/>
    </source>
</evidence>
<dbReference type="Proteomes" id="UP000474024">
    <property type="component" value="Unassembled WGS sequence"/>
</dbReference>
<keyword evidence="6 7" id="KW-0472">Membrane</keyword>
<dbReference type="PANTHER" id="PTHR42920:SF5">
    <property type="entry name" value="EAMA DOMAIN-CONTAINING PROTEIN"/>
    <property type="match status" value="1"/>
</dbReference>